<evidence type="ECO:0000313" key="2">
    <source>
        <dbReference type="Proteomes" id="UP001056120"/>
    </source>
</evidence>
<sequence length="141" mass="16092">MHLKYSFPPVLSLSCHAFPLSHRCIIFSATKQFLSQHYHRLICLQHPDLHLQRPRRCLMAAVGGSRKKYSDGPLRITLLISDSRYKSKRKVDEKKVTMLFLRSHIRLTGVISNSTSTIMAFSAASNNPAKLNDKSLRKCLI</sequence>
<organism evidence="1 2">
    <name type="scientific">Smallanthus sonchifolius</name>
    <dbReference type="NCBI Taxonomy" id="185202"/>
    <lineage>
        <taxon>Eukaryota</taxon>
        <taxon>Viridiplantae</taxon>
        <taxon>Streptophyta</taxon>
        <taxon>Embryophyta</taxon>
        <taxon>Tracheophyta</taxon>
        <taxon>Spermatophyta</taxon>
        <taxon>Magnoliopsida</taxon>
        <taxon>eudicotyledons</taxon>
        <taxon>Gunneridae</taxon>
        <taxon>Pentapetalae</taxon>
        <taxon>asterids</taxon>
        <taxon>campanulids</taxon>
        <taxon>Asterales</taxon>
        <taxon>Asteraceae</taxon>
        <taxon>Asteroideae</taxon>
        <taxon>Heliantheae alliance</taxon>
        <taxon>Millerieae</taxon>
        <taxon>Smallanthus</taxon>
    </lineage>
</organism>
<reference evidence="2" key="1">
    <citation type="journal article" date="2022" name="Mol. Ecol. Resour.">
        <title>The genomes of chicory, endive, great burdock and yacon provide insights into Asteraceae palaeo-polyploidization history and plant inulin production.</title>
        <authorList>
            <person name="Fan W."/>
            <person name="Wang S."/>
            <person name="Wang H."/>
            <person name="Wang A."/>
            <person name="Jiang F."/>
            <person name="Liu H."/>
            <person name="Zhao H."/>
            <person name="Xu D."/>
            <person name="Zhang Y."/>
        </authorList>
    </citation>
    <scope>NUCLEOTIDE SEQUENCE [LARGE SCALE GENOMIC DNA]</scope>
    <source>
        <strain evidence="2">cv. Yunnan</strain>
    </source>
</reference>
<reference evidence="1 2" key="2">
    <citation type="journal article" date="2022" name="Mol. Ecol. Resour.">
        <title>The genomes of chicory, endive, great burdock and yacon provide insights into Asteraceae paleo-polyploidization history and plant inulin production.</title>
        <authorList>
            <person name="Fan W."/>
            <person name="Wang S."/>
            <person name="Wang H."/>
            <person name="Wang A."/>
            <person name="Jiang F."/>
            <person name="Liu H."/>
            <person name="Zhao H."/>
            <person name="Xu D."/>
            <person name="Zhang Y."/>
        </authorList>
    </citation>
    <scope>NUCLEOTIDE SEQUENCE [LARGE SCALE GENOMIC DNA]</scope>
    <source>
        <strain evidence="2">cv. Yunnan</strain>
        <tissue evidence="1">Leaves</tissue>
    </source>
</reference>
<protein>
    <submittedName>
        <fullName evidence="1">Uncharacterized protein</fullName>
    </submittedName>
</protein>
<keyword evidence="2" id="KW-1185">Reference proteome</keyword>
<gene>
    <name evidence="1" type="ORF">L1987_74479</name>
</gene>
<proteinExistence type="predicted"/>
<comment type="caution">
    <text evidence="1">The sequence shown here is derived from an EMBL/GenBank/DDBJ whole genome shotgun (WGS) entry which is preliminary data.</text>
</comment>
<dbReference type="EMBL" id="CM042042">
    <property type="protein sequence ID" value="KAI3704263.1"/>
    <property type="molecule type" value="Genomic_DNA"/>
</dbReference>
<dbReference type="Proteomes" id="UP001056120">
    <property type="component" value="Linkage Group LG25"/>
</dbReference>
<accession>A0ACB9A322</accession>
<evidence type="ECO:0000313" key="1">
    <source>
        <dbReference type="EMBL" id="KAI3704263.1"/>
    </source>
</evidence>
<name>A0ACB9A322_9ASTR</name>